<dbReference type="InterPro" id="IPR008042">
    <property type="entry name" value="Retrotrans_Pao"/>
</dbReference>
<dbReference type="PANTHER" id="PTHR47331:SF1">
    <property type="entry name" value="GAG-LIKE PROTEIN"/>
    <property type="match status" value="1"/>
</dbReference>
<dbReference type="Pfam" id="PF18701">
    <property type="entry name" value="DUF5641"/>
    <property type="match status" value="1"/>
</dbReference>
<dbReference type="InterPro" id="IPR012337">
    <property type="entry name" value="RNaseH-like_sf"/>
</dbReference>
<dbReference type="InterPro" id="IPR040676">
    <property type="entry name" value="DUF5641"/>
</dbReference>
<comment type="caution">
    <text evidence="3">The sequence shown here is derived from an EMBL/GenBank/DDBJ whole genome shotgun (WGS) entry which is preliminary data.</text>
</comment>
<dbReference type="SUPFAM" id="SSF56672">
    <property type="entry name" value="DNA/RNA polymerases"/>
    <property type="match status" value="1"/>
</dbReference>
<dbReference type="InterPro" id="IPR036397">
    <property type="entry name" value="RNaseH_sf"/>
</dbReference>
<dbReference type="PROSITE" id="PS50994">
    <property type="entry name" value="INTEGRASE"/>
    <property type="match status" value="1"/>
</dbReference>
<organism evidence="3 4">
    <name type="scientific">Trichogramma kaykai</name>
    <dbReference type="NCBI Taxonomy" id="54128"/>
    <lineage>
        <taxon>Eukaryota</taxon>
        <taxon>Metazoa</taxon>
        <taxon>Ecdysozoa</taxon>
        <taxon>Arthropoda</taxon>
        <taxon>Hexapoda</taxon>
        <taxon>Insecta</taxon>
        <taxon>Pterygota</taxon>
        <taxon>Neoptera</taxon>
        <taxon>Endopterygota</taxon>
        <taxon>Hymenoptera</taxon>
        <taxon>Apocrita</taxon>
        <taxon>Proctotrupomorpha</taxon>
        <taxon>Chalcidoidea</taxon>
        <taxon>Trichogrammatidae</taxon>
        <taxon>Trichogramma</taxon>
    </lineage>
</organism>
<dbReference type="GO" id="GO:0071897">
    <property type="term" value="P:DNA biosynthetic process"/>
    <property type="evidence" value="ECO:0007669"/>
    <property type="project" value="UniProtKB-ARBA"/>
</dbReference>
<reference evidence="3 4" key="1">
    <citation type="journal article" date="2024" name="bioRxiv">
        <title>A reference genome for Trichogramma kaykai: A tiny desert-dwelling parasitoid wasp with competing sex-ratio distorters.</title>
        <authorList>
            <person name="Culotta J."/>
            <person name="Lindsey A.R."/>
        </authorList>
    </citation>
    <scope>NUCLEOTIDE SEQUENCE [LARGE SCALE GENOMIC DNA]</scope>
    <source>
        <strain evidence="3 4">KSX58</strain>
    </source>
</reference>
<evidence type="ECO:0000313" key="4">
    <source>
        <dbReference type="Proteomes" id="UP001627154"/>
    </source>
</evidence>
<dbReference type="CDD" id="cd01644">
    <property type="entry name" value="RT_pepA17"/>
    <property type="match status" value="1"/>
</dbReference>
<evidence type="ECO:0000313" key="3">
    <source>
        <dbReference type="EMBL" id="KAL3391642.1"/>
    </source>
</evidence>
<sequence>MTELAQLIKDQRTTGKLIENFQKNTKKLGEANLTFDTLNTRLSTLESYWKTFFDRHLILARNEEGLAEDSYFVNDEYSDAENHYTCAKSFIMQRLAAISAQALDGVTPTPAGATPVMQLSTTSTSLPKLTLPKFSGQQAEWDSFKSLFTSMVKDSATLTPTLKLQHLLACVEGDARRTIKNIEVNGDNFEVAWTALSRRYENKRLRISVYMKRLLYMPKATKKSVEEYTRLLDTTNECRRGLSSLGEPVDHWDRWFVSIIVFNLDTHTRELWEQHLPADGVPPSYEQLIKFLENRVQALDTANWADRETSQRSARFSKETAQKSKSISAHHASGAQSPVRQVSKCTLCTAAHRLGSCPEFNKLSVDQRWKYARDQNLCFNCLSKAHKGSECPSAFKCRACKQLHHTKLHRQQSKPEDTQSNQAHMAAVSRDDDILCSHASTANRVTLLGTAQITAVNERGDRLLIRALIDPGSEGSFITEKVVQALSLRKTSTPLFITGVDGGLTATAKTSVLFSIRARFPTNNLIQISAAVLPKVSGLLPKWRLNGEAWSHLKGLKLADPAYDMPASVDCLIGAELYPEYIGEGLRRGPAGSPSAYNTVFGWVITGPTVGPNSHQESIKSLSLAIERTESLESELRKFWELEEIPSSQQLTPKEELCEEQFSKTCERDTSGRYIVRLPFVEQPELPGSLAIAKQRFLATERRLINDPRLYEAYRSFMQEYETLGHMKKSSTTQSTQACAYLPHHAVVTKKLRVVFNASQPATNGKSLNDFLHVGAKLQVDISTVLLRWRLGQYAFTADIIKMYRQIRVSDNDTMWQRILWRSHPEDTLQAYDLTTVTYGTACAPYLALRILQQLADDEENHFPAGAAILRNHMYVDDALVSCDSEAEAIDARLSLTNILRSAGMELDKWASNCPAILPKSDITSALDRTFDKDLAVPTLGLRWTPKTDVFSYTVPELTASHIVTKRSILSEVARIFDPTGWIAPVTVRAKMLLQHLWLQGRDWDQLADPATTKMWLSFRRQLPALQQCHIPRWIGTTAKSSLVVHGFSDASEKAYAAAIYLVSDNKAHLITAKSKVAPIRAVSLPRLELCGATLLARLMRKTLDDLGITTPLVYCWTDSQIVLAWLRAPPSTWKAFVANRVSGIHTSLPNASWGHVASKQNPADLASRGCTPHQLKINHLWWKGPSWIISPASRPKSESNATTQLEKRSERTCLATSIEDTIETILARFSCIKRMLRVVAYCRRWKHRIAPPGQLEVTAAEIDAARIAVTRAVQALHFPEDVKKLQKDDQNLRTSKLLPLRPYLDEHGQIRVGGRLNKAHLSYDEQHPIIVPKASHLANLLIYHAHTATLHGGPQLAQSFLLRRWWIIHGRNLIRRIIQSCVTCCRFQGRRTEQRMAPYPEPRVTPSRPFTAVGVDYAGPFTMRASKGRGKITTKGYVAIFVCFATRAAHLEVVSDYSSKTFLLALRRFFARRGLSQRIFSDCGTTFQGAANELQKLFHESSAFSQTIKNILTQDEIKWEFIPPRAPHFGGLWEAAVKAFKFHLKRIVGDVKLTYEEFATLASQIEACLNSRPLCPLSANPQDLAALTPGHFLIGSAMLAPPEPYQEETLHGVPRWRHTLMMRNHFWRRWQKEVLQTMQIRRKWQEKQPDVQPGELVLIIDDLQPPQRWPLARIQEIHPGPDGLVRVVTVRTATTTLRRPIAKIVRLPVRAETPVTV</sequence>
<dbReference type="GO" id="GO:0042575">
    <property type="term" value="C:DNA polymerase complex"/>
    <property type="evidence" value="ECO:0007669"/>
    <property type="project" value="UniProtKB-ARBA"/>
</dbReference>
<gene>
    <name evidence="3" type="ORF">TKK_013573</name>
</gene>
<accession>A0ABD2WEU6</accession>
<dbReference type="CDD" id="cd00303">
    <property type="entry name" value="retropepsin_like"/>
    <property type="match status" value="1"/>
</dbReference>
<dbReference type="Pfam" id="PF03564">
    <property type="entry name" value="DUF1759"/>
    <property type="match status" value="1"/>
</dbReference>
<dbReference type="SUPFAM" id="SSF53098">
    <property type="entry name" value="Ribonuclease H-like"/>
    <property type="match status" value="1"/>
</dbReference>
<dbReference type="Pfam" id="PF05380">
    <property type="entry name" value="Peptidase_A17"/>
    <property type="match status" value="1"/>
</dbReference>
<dbReference type="InterPro" id="IPR001584">
    <property type="entry name" value="Integrase_cat-core"/>
</dbReference>
<protein>
    <recommendedName>
        <fullName evidence="2">Integrase catalytic domain-containing protein</fullName>
    </recommendedName>
</protein>
<feature type="domain" description="Integrase catalytic" evidence="2">
    <location>
        <begin position="1406"/>
        <end position="1598"/>
    </location>
</feature>
<feature type="region of interest" description="Disordered" evidence="1">
    <location>
        <begin position="310"/>
        <end position="335"/>
    </location>
</feature>
<dbReference type="InterPro" id="IPR043502">
    <property type="entry name" value="DNA/RNA_pol_sf"/>
</dbReference>
<evidence type="ECO:0000259" key="2">
    <source>
        <dbReference type="PROSITE" id="PS50994"/>
    </source>
</evidence>
<evidence type="ECO:0000256" key="1">
    <source>
        <dbReference type="SAM" id="MobiDB-lite"/>
    </source>
</evidence>
<feature type="compositionally biased region" description="Basic and acidic residues" evidence="1">
    <location>
        <begin position="310"/>
        <end position="322"/>
    </location>
</feature>
<keyword evidence="4" id="KW-1185">Reference proteome</keyword>
<dbReference type="InterPro" id="IPR005312">
    <property type="entry name" value="DUF1759"/>
</dbReference>
<dbReference type="Gene3D" id="3.30.420.10">
    <property type="entry name" value="Ribonuclease H-like superfamily/Ribonuclease H"/>
    <property type="match status" value="1"/>
</dbReference>
<name>A0ABD2WEU6_9HYME</name>
<dbReference type="PANTHER" id="PTHR47331">
    <property type="entry name" value="PHD-TYPE DOMAIN-CONTAINING PROTEIN"/>
    <property type="match status" value="1"/>
</dbReference>
<dbReference type="EMBL" id="JBJJXI010000108">
    <property type="protein sequence ID" value="KAL3391642.1"/>
    <property type="molecule type" value="Genomic_DNA"/>
</dbReference>
<dbReference type="Proteomes" id="UP001627154">
    <property type="component" value="Unassembled WGS sequence"/>
</dbReference>
<proteinExistence type="predicted"/>